<dbReference type="PANTHER" id="PTHR10869:SF123">
    <property type="entry name" value="PROLYL 4-HYDROXYLASE 10-RELATED"/>
    <property type="match status" value="1"/>
</dbReference>
<evidence type="ECO:0000256" key="2">
    <source>
        <dbReference type="ARBA" id="ARBA00022723"/>
    </source>
</evidence>
<accession>A0A218W1Z2</accession>
<comment type="caution">
    <text evidence="6">The sequence shown here is derived from an EMBL/GenBank/DDBJ whole genome shotgun (WGS) entry which is preliminary data.</text>
</comment>
<keyword evidence="5" id="KW-0732">Signal</keyword>
<comment type="subcellular location">
    <subcellularLocation>
        <location evidence="1">Endoplasmic reticulum membrane</location>
    </subcellularLocation>
</comment>
<organism evidence="6 7">
    <name type="scientific">Punica granatum</name>
    <name type="common">Pomegranate</name>
    <dbReference type="NCBI Taxonomy" id="22663"/>
    <lineage>
        <taxon>Eukaryota</taxon>
        <taxon>Viridiplantae</taxon>
        <taxon>Streptophyta</taxon>
        <taxon>Embryophyta</taxon>
        <taxon>Tracheophyta</taxon>
        <taxon>Spermatophyta</taxon>
        <taxon>Magnoliopsida</taxon>
        <taxon>eudicotyledons</taxon>
        <taxon>Gunneridae</taxon>
        <taxon>Pentapetalae</taxon>
        <taxon>rosids</taxon>
        <taxon>malvids</taxon>
        <taxon>Myrtales</taxon>
        <taxon>Lythraceae</taxon>
        <taxon>Punica</taxon>
    </lineage>
</organism>
<gene>
    <name evidence="6" type="ORF">CDL15_Pgr013695</name>
</gene>
<dbReference type="Gene3D" id="2.60.120.620">
    <property type="entry name" value="q2cbj1_9rhob like domain"/>
    <property type="match status" value="1"/>
</dbReference>
<proteinExistence type="predicted"/>
<dbReference type="GO" id="GO:0005789">
    <property type="term" value="C:endoplasmic reticulum membrane"/>
    <property type="evidence" value="ECO:0007669"/>
    <property type="project" value="UniProtKB-SubCell"/>
</dbReference>
<evidence type="ECO:0000256" key="1">
    <source>
        <dbReference type="ARBA" id="ARBA00004586"/>
    </source>
</evidence>
<keyword evidence="3" id="KW-0408">Iron</keyword>
<feature type="chain" id="PRO_5013301762" evidence="5">
    <location>
        <begin position="23"/>
        <end position="166"/>
    </location>
</feature>
<feature type="signal peptide" evidence="5">
    <location>
        <begin position="1"/>
        <end position="22"/>
    </location>
</feature>
<evidence type="ECO:0000256" key="4">
    <source>
        <dbReference type="SAM" id="Phobius"/>
    </source>
</evidence>
<evidence type="ECO:0000313" key="7">
    <source>
        <dbReference type="Proteomes" id="UP000197138"/>
    </source>
</evidence>
<reference evidence="7" key="1">
    <citation type="journal article" date="2017" name="Plant J.">
        <title>The pomegranate (Punica granatum L.) genome and the genomics of punicalagin biosynthesis.</title>
        <authorList>
            <person name="Qin G."/>
            <person name="Xu C."/>
            <person name="Ming R."/>
            <person name="Tang H."/>
            <person name="Guyot R."/>
            <person name="Kramer E.M."/>
            <person name="Hu Y."/>
            <person name="Yi X."/>
            <person name="Qi Y."/>
            <person name="Xu X."/>
            <person name="Gao Z."/>
            <person name="Pan H."/>
            <person name="Jian J."/>
            <person name="Tian Y."/>
            <person name="Yue Z."/>
            <person name="Xu Y."/>
        </authorList>
    </citation>
    <scope>NUCLEOTIDE SEQUENCE [LARGE SCALE GENOMIC DNA]</scope>
    <source>
        <strain evidence="7">cv. Dabenzi</strain>
    </source>
</reference>
<keyword evidence="4" id="KW-0472">Membrane</keyword>
<evidence type="ECO:0000256" key="5">
    <source>
        <dbReference type="SAM" id="SignalP"/>
    </source>
</evidence>
<keyword evidence="2" id="KW-0479">Metal-binding</keyword>
<dbReference type="GO" id="GO:0004656">
    <property type="term" value="F:procollagen-proline 4-dioxygenase activity"/>
    <property type="evidence" value="ECO:0007669"/>
    <property type="project" value="TreeGrafter"/>
</dbReference>
<keyword evidence="4" id="KW-1133">Transmembrane helix</keyword>
<sequence>MLVLTMLLMLSLVMILLPLVVASMPSGSSNVLEAHDLTSITQESANWVHSSLKEECEYLIKLGAPHMQKSTAVDSSTGKIQYSRTRKSSFHAFATYTEHREGLQVFHYEVGQKYEPHFDYFLDEYNTRNGGQRMATIIMYLDIWIRCGFFISMFHTALALRSRSDV</sequence>
<keyword evidence="4" id="KW-0812">Transmembrane</keyword>
<dbReference type="EMBL" id="MTKT01005554">
    <property type="protein sequence ID" value="OWM66478.1"/>
    <property type="molecule type" value="Genomic_DNA"/>
</dbReference>
<evidence type="ECO:0000313" key="6">
    <source>
        <dbReference type="EMBL" id="OWM66478.1"/>
    </source>
</evidence>
<dbReference type="AlphaFoldDB" id="A0A218W1Z2"/>
<dbReference type="Proteomes" id="UP000197138">
    <property type="component" value="Unassembled WGS sequence"/>
</dbReference>
<feature type="transmembrane region" description="Helical" evidence="4">
    <location>
        <begin position="137"/>
        <end position="160"/>
    </location>
</feature>
<dbReference type="PANTHER" id="PTHR10869">
    <property type="entry name" value="PROLYL 4-HYDROXYLASE ALPHA SUBUNIT"/>
    <property type="match status" value="1"/>
</dbReference>
<dbReference type="GO" id="GO:0046872">
    <property type="term" value="F:metal ion binding"/>
    <property type="evidence" value="ECO:0007669"/>
    <property type="project" value="UniProtKB-KW"/>
</dbReference>
<name>A0A218W1Z2_PUNGR</name>
<evidence type="ECO:0000256" key="3">
    <source>
        <dbReference type="ARBA" id="ARBA00023004"/>
    </source>
</evidence>
<dbReference type="InterPro" id="IPR045054">
    <property type="entry name" value="P4HA-like"/>
</dbReference>
<protein>
    <submittedName>
        <fullName evidence="6">Uncharacterized protein</fullName>
    </submittedName>
</protein>